<evidence type="ECO:0000259" key="7">
    <source>
        <dbReference type="PROSITE" id="PS51821"/>
    </source>
</evidence>
<feature type="compositionally biased region" description="Low complexity" evidence="6">
    <location>
        <begin position="264"/>
        <end position="284"/>
    </location>
</feature>
<dbReference type="PANTHER" id="PTHR33572">
    <property type="entry name" value="SPORE DEVELOPMENT REGULATOR VOSA"/>
    <property type="match status" value="1"/>
</dbReference>
<keyword evidence="4" id="KW-0804">Transcription</keyword>
<dbReference type="InterPro" id="IPR021740">
    <property type="entry name" value="Velvet"/>
</dbReference>
<sequence length="418" mass="46146">MFGNYLTGGLPHAMPSLMAPAMPSVEPVRVGQCKLVVRQQPYEALVSIEGKEKSRKPIDPPPIVELQVNNPSDPGRQWLQSPYFFVVVDLIENGRSKRREPDAMIGPLTGTLTSSLHRLKDSDNIDKGFTVFADVSVTLVGTFRLRFSLFELQRNGTMSMFLASVDSEEFNVVAAKDFKGMAESSVLSRSFSDQGVRLRLRKEPRGLSGNKRKHGAAASEEKDKPDRQNQTSDPSSYDEKSSPVKRYKYETDERKDSLPTVPHANVNSSANMNSSTNMNSSAYSNPSLYNPLPSYTSPSHALSRQTALLTPSHSAMPGYNFSNVGLQGNFPRTTMGASQQYQQRLPVANSPALYSQQMYQNPPNSTISNGLSHNAGGLSQNTGYSNDSNVFKYVGQRIYPTYPDNNDFDGNPSFHHGQ</sequence>
<keyword evidence="9" id="KW-1185">Reference proteome</keyword>
<protein>
    <recommendedName>
        <fullName evidence="7">Velvet domain-containing protein</fullName>
    </recommendedName>
</protein>
<name>A0A7U2F575_PHANO</name>
<dbReference type="GO" id="GO:0030435">
    <property type="term" value="P:sporulation resulting in formation of a cellular spore"/>
    <property type="evidence" value="ECO:0007669"/>
    <property type="project" value="UniProtKB-KW"/>
</dbReference>
<dbReference type="Pfam" id="PF11754">
    <property type="entry name" value="Velvet"/>
    <property type="match status" value="2"/>
</dbReference>
<dbReference type="AlphaFoldDB" id="A0A7U2F575"/>
<evidence type="ECO:0000256" key="2">
    <source>
        <dbReference type="ARBA" id="ARBA00022969"/>
    </source>
</evidence>
<organism evidence="8 9">
    <name type="scientific">Phaeosphaeria nodorum (strain SN15 / ATCC MYA-4574 / FGSC 10173)</name>
    <name type="common">Glume blotch fungus</name>
    <name type="synonym">Parastagonospora nodorum</name>
    <dbReference type="NCBI Taxonomy" id="321614"/>
    <lineage>
        <taxon>Eukaryota</taxon>
        <taxon>Fungi</taxon>
        <taxon>Dikarya</taxon>
        <taxon>Ascomycota</taxon>
        <taxon>Pezizomycotina</taxon>
        <taxon>Dothideomycetes</taxon>
        <taxon>Pleosporomycetidae</taxon>
        <taxon>Pleosporales</taxon>
        <taxon>Pleosporineae</taxon>
        <taxon>Phaeosphaeriaceae</taxon>
        <taxon>Parastagonospora</taxon>
    </lineage>
</organism>
<evidence type="ECO:0000256" key="5">
    <source>
        <dbReference type="ARBA" id="ARBA00023242"/>
    </source>
</evidence>
<keyword evidence="3" id="KW-0805">Transcription regulation</keyword>
<accession>A0A7U2F575</accession>
<evidence type="ECO:0000256" key="3">
    <source>
        <dbReference type="ARBA" id="ARBA00023015"/>
    </source>
</evidence>
<gene>
    <name evidence="8" type="ORF">JI435_063110</name>
</gene>
<dbReference type="OrthoDB" id="5599552at2759"/>
<dbReference type="GO" id="GO:0005634">
    <property type="term" value="C:nucleus"/>
    <property type="evidence" value="ECO:0007669"/>
    <property type="project" value="UniProtKB-SubCell"/>
</dbReference>
<dbReference type="Proteomes" id="UP000663193">
    <property type="component" value="Chromosome 9"/>
</dbReference>
<evidence type="ECO:0000313" key="8">
    <source>
        <dbReference type="EMBL" id="QRC98957.1"/>
    </source>
</evidence>
<feature type="compositionally biased region" description="Basic and acidic residues" evidence="6">
    <location>
        <begin position="237"/>
        <end position="257"/>
    </location>
</feature>
<evidence type="ECO:0000256" key="6">
    <source>
        <dbReference type="SAM" id="MobiDB-lite"/>
    </source>
</evidence>
<keyword evidence="5" id="KW-0539">Nucleus</keyword>
<dbReference type="Gene3D" id="2.60.40.3960">
    <property type="entry name" value="Velvet domain"/>
    <property type="match status" value="1"/>
</dbReference>
<proteinExistence type="predicted"/>
<evidence type="ECO:0000256" key="1">
    <source>
        <dbReference type="ARBA" id="ARBA00004123"/>
    </source>
</evidence>
<dbReference type="InterPro" id="IPR037525">
    <property type="entry name" value="Velvet_dom"/>
</dbReference>
<evidence type="ECO:0000256" key="4">
    <source>
        <dbReference type="ARBA" id="ARBA00023163"/>
    </source>
</evidence>
<comment type="subcellular location">
    <subcellularLocation>
        <location evidence="1">Nucleus</location>
    </subcellularLocation>
</comment>
<feature type="region of interest" description="Disordered" evidence="6">
    <location>
        <begin position="198"/>
        <end position="284"/>
    </location>
</feature>
<feature type="domain" description="Velvet" evidence="7">
    <location>
        <begin position="25"/>
        <end position="201"/>
    </location>
</feature>
<evidence type="ECO:0000313" key="9">
    <source>
        <dbReference type="Proteomes" id="UP000663193"/>
    </source>
</evidence>
<dbReference type="PROSITE" id="PS51821">
    <property type="entry name" value="VELVET"/>
    <property type="match status" value="1"/>
</dbReference>
<dbReference type="InterPro" id="IPR038491">
    <property type="entry name" value="Velvet_dom_sf"/>
</dbReference>
<dbReference type="PANTHER" id="PTHR33572:SF18">
    <property type="entry name" value="SPORE DEVELOPMENT REGULATOR VOSA"/>
    <property type="match status" value="1"/>
</dbReference>
<dbReference type="EMBL" id="CP069031">
    <property type="protein sequence ID" value="QRC98957.1"/>
    <property type="molecule type" value="Genomic_DNA"/>
</dbReference>
<keyword evidence="2" id="KW-0749">Sporulation</keyword>
<dbReference type="VEuPathDB" id="FungiDB:JI435_063110"/>
<reference evidence="9" key="1">
    <citation type="journal article" date="2021" name="BMC Genomics">
        <title>Chromosome-level genome assembly and manually-curated proteome of model necrotroph Parastagonospora nodorum Sn15 reveals a genome-wide trove of candidate effector homologs, and redundancy of virulence-related functions within an accessory chromosome.</title>
        <authorList>
            <person name="Bertazzoni S."/>
            <person name="Jones D.A.B."/>
            <person name="Phan H.T."/>
            <person name="Tan K.-C."/>
            <person name="Hane J.K."/>
        </authorList>
    </citation>
    <scope>NUCLEOTIDE SEQUENCE [LARGE SCALE GENOMIC DNA]</scope>
    <source>
        <strain evidence="9">SN15 / ATCC MYA-4574 / FGSC 10173)</strain>
    </source>
</reference>